<keyword evidence="1" id="KW-1133">Transmembrane helix</keyword>
<reference evidence="3" key="1">
    <citation type="journal article" date="2019" name="Int. J. Syst. Evol. Microbiol.">
        <title>The Global Catalogue of Microorganisms (GCM) 10K type strain sequencing project: providing services to taxonomists for standard genome sequencing and annotation.</title>
        <authorList>
            <consortium name="The Broad Institute Genomics Platform"/>
            <consortium name="The Broad Institute Genome Sequencing Center for Infectious Disease"/>
            <person name="Wu L."/>
            <person name="Ma J."/>
        </authorList>
    </citation>
    <scope>NUCLEOTIDE SEQUENCE [LARGE SCALE GENOMIC DNA]</scope>
    <source>
        <strain evidence="3">CCM 8903</strain>
    </source>
</reference>
<dbReference type="Proteomes" id="UP001597252">
    <property type="component" value="Unassembled WGS sequence"/>
</dbReference>
<evidence type="ECO:0000313" key="2">
    <source>
        <dbReference type="EMBL" id="MFD1484094.1"/>
    </source>
</evidence>
<dbReference type="InterPro" id="IPR008523">
    <property type="entry name" value="DUF805"/>
</dbReference>
<feature type="transmembrane region" description="Helical" evidence="1">
    <location>
        <begin position="49"/>
        <end position="71"/>
    </location>
</feature>
<keyword evidence="1" id="KW-0472">Membrane</keyword>
<dbReference type="Pfam" id="PF05656">
    <property type="entry name" value="DUF805"/>
    <property type="match status" value="1"/>
</dbReference>
<feature type="transmembrane region" description="Helical" evidence="1">
    <location>
        <begin position="122"/>
        <end position="142"/>
    </location>
</feature>
<comment type="caution">
    <text evidence="2">The sequence shown here is derived from an EMBL/GenBank/DDBJ whole genome shotgun (WGS) entry which is preliminary data.</text>
</comment>
<protein>
    <submittedName>
        <fullName evidence="2">DUF805 domain-containing protein</fullName>
    </submittedName>
</protein>
<organism evidence="2 3">
    <name type="scientific">Lacticaseibacillus baoqingensis</name>
    <dbReference type="NCBI Taxonomy" id="2486013"/>
    <lineage>
        <taxon>Bacteria</taxon>
        <taxon>Bacillati</taxon>
        <taxon>Bacillota</taxon>
        <taxon>Bacilli</taxon>
        <taxon>Lactobacillales</taxon>
        <taxon>Lactobacillaceae</taxon>
        <taxon>Lacticaseibacillus</taxon>
    </lineage>
</organism>
<accession>A0ABW4E3K0</accession>
<feature type="transmembrane region" description="Helical" evidence="1">
    <location>
        <begin position="148"/>
        <end position="167"/>
    </location>
</feature>
<dbReference type="EMBL" id="JBHTON010000005">
    <property type="protein sequence ID" value="MFD1484094.1"/>
    <property type="molecule type" value="Genomic_DNA"/>
</dbReference>
<gene>
    <name evidence="2" type="ORF">ACFQ5J_02485</name>
</gene>
<sequence length="182" mass="20123">MKTPDQELWAQTHNRYYGFGGIGALWAFFANYVNFTGRSTRGEYWWFQLWRVVFSILVLGGLLLSAFGSFARFKTGTSPELHGGQITVLIVLIFLLFVLAFGTLIPSLTLGVRRYRDAGIHWSVYAGIQLLLLVAGLAMDIVHGSVSVLLSVSIIALTVVNFVITVLPSKPLPPVSDQEALY</sequence>
<proteinExistence type="predicted"/>
<dbReference type="RefSeq" id="WP_164508400.1">
    <property type="nucleotide sequence ID" value="NZ_JBHTON010000005.1"/>
</dbReference>
<evidence type="ECO:0000313" key="3">
    <source>
        <dbReference type="Proteomes" id="UP001597252"/>
    </source>
</evidence>
<keyword evidence="1" id="KW-0812">Transmembrane</keyword>
<name>A0ABW4E3K0_9LACO</name>
<feature type="transmembrane region" description="Helical" evidence="1">
    <location>
        <begin position="16"/>
        <end position="37"/>
    </location>
</feature>
<feature type="transmembrane region" description="Helical" evidence="1">
    <location>
        <begin position="86"/>
        <end position="110"/>
    </location>
</feature>
<keyword evidence="3" id="KW-1185">Reference proteome</keyword>
<evidence type="ECO:0000256" key="1">
    <source>
        <dbReference type="SAM" id="Phobius"/>
    </source>
</evidence>